<dbReference type="SMART" id="SM00448">
    <property type="entry name" value="REC"/>
    <property type="match status" value="1"/>
</dbReference>
<evidence type="ECO:0000259" key="9">
    <source>
        <dbReference type="PROSITE" id="PS51755"/>
    </source>
</evidence>
<evidence type="ECO:0000256" key="5">
    <source>
        <dbReference type="ARBA" id="ARBA00023163"/>
    </source>
</evidence>
<gene>
    <name evidence="10" type="ORF">KSB_01120</name>
</gene>
<evidence type="ECO:0000256" key="3">
    <source>
        <dbReference type="ARBA" id="ARBA00023015"/>
    </source>
</evidence>
<dbReference type="InterPro" id="IPR001867">
    <property type="entry name" value="OmpR/PhoB-type_DNA-bd"/>
</dbReference>
<dbReference type="Gene3D" id="6.10.250.690">
    <property type="match status" value="1"/>
</dbReference>
<comment type="caution">
    <text evidence="10">The sequence shown here is derived from an EMBL/GenBank/DDBJ whole genome shotgun (WGS) entry which is preliminary data.</text>
</comment>
<dbReference type="SUPFAM" id="SSF52172">
    <property type="entry name" value="CheY-like"/>
    <property type="match status" value="1"/>
</dbReference>
<dbReference type="InterPro" id="IPR001789">
    <property type="entry name" value="Sig_transdc_resp-reg_receiver"/>
</dbReference>
<keyword evidence="1 6" id="KW-0597">Phosphoprotein</keyword>
<feature type="domain" description="OmpR/PhoB-type" evidence="9">
    <location>
        <begin position="134"/>
        <end position="232"/>
    </location>
</feature>
<keyword evidence="5" id="KW-0804">Transcription</keyword>
<dbReference type="SMART" id="SM00862">
    <property type="entry name" value="Trans_reg_C"/>
    <property type="match status" value="1"/>
</dbReference>
<accession>A0ABQ3UFY8</accession>
<dbReference type="EMBL" id="BNJG01000001">
    <property type="protein sequence ID" value="GHO51637.1"/>
    <property type="molecule type" value="Genomic_DNA"/>
</dbReference>
<dbReference type="CDD" id="cd17627">
    <property type="entry name" value="REC_OmpR_PrrA-like"/>
    <property type="match status" value="1"/>
</dbReference>
<evidence type="ECO:0000256" key="4">
    <source>
        <dbReference type="ARBA" id="ARBA00023125"/>
    </source>
</evidence>
<dbReference type="RefSeq" id="WP_201368631.1">
    <property type="nucleotide sequence ID" value="NZ_BNJG01000001.1"/>
</dbReference>
<dbReference type="InterPro" id="IPR036388">
    <property type="entry name" value="WH-like_DNA-bd_sf"/>
</dbReference>
<proteinExistence type="predicted"/>
<evidence type="ECO:0000313" key="10">
    <source>
        <dbReference type="EMBL" id="GHO51637.1"/>
    </source>
</evidence>
<dbReference type="GO" id="GO:0003677">
    <property type="term" value="F:DNA binding"/>
    <property type="evidence" value="ECO:0007669"/>
    <property type="project" value="UniProtKB-KW"/>
</dbReference>
<protein>
    <submittedName>
        <fullName evidence="10">DNA-binding response regulator</fullName>
    </submittedName>
</protein>
<dbReference type="PROSITE" id="PS51755">
    <property type="entry name" value="OMPR_PHOB"/>
    <property type="match status" value="1"/>
</dbReference>
<dbReference type="Pfam" id="PF00486">
    <property type="entry name" value="Trans_reg_C"/>
    <property type="match status" value="1"/>
</dbReference>
<sequence>MQPPTFTNAHILIVDDETRVTSALRRSLAYEGYQVSSASNGETALELARTRRPDVVILDIMLPDMNGLEVCRYLHQTQATPAILMLTARDTVADRVTGLEMGADDYLVKPFALEELLARVKALLRRKQPTEVHGELLCFADLELDTATRQAHRGQRMIDLSTTEYELLTLFLRNPRVVLTRGLLMERIWGNDFEGSPNVLEVYIGHLRNKLEREGEQRLLQTIRGTGYVLRLPD</sequence>
<dbReference type="Pfam" id="PF00072">
    <property type="entry name" value="Response_reg"/>
    <property type="match status" value="1"/>
</dbReference>
<dbReference type="Proteomes" id="UP000654345">
    <property type="component" value="Unassembled WGS sequence"/>
</dbReference>
<dbReference type="InterPro" id="IPR039420">
    <property type="entry name" value="WalR-like"/>
</dbReference>
<dbReference type="CDD" id="cd00383">
    <property type="entry name" value="trans_reg_C"/>
    <property type="match status" value="1"/>
</dbReference>
<dbReference type="Gene3D" id="1.10.10.10">
    <property type="entry name" value="Winged helix-like DNA-binding domain superfamily/Winged helix DNA-binding domain"/>
    <property type="match status" value="1"/>
</dbReference>
<dbReference type="InterPro" id="IPR016032">
    <property type="entry name" value="Sig_transdc_resp-reg_C-effctor"/>
</dbReference>
<keyword evidence="3" id="KW-0805">Transcription regulation</keyword>
<dbReference type="Gene3D" id="3.40.50.2300">
    <property type="match status" value="1"/>
</dbReference>
<keyword evidence="11" id="KW-1185">Reference proteome</keyword>
<dbReference type="SUPFAM" id="SSF46894">
    <property type="entry name" value="C-terminal effector domain of the bipartite response regulators"/>
    <property type="match status" value="1"/>
</dbReference>
<evidence type="ECO:0000256" key="7">
    <source>
        <dbReference type="PROSITE-ProRule" id="PRU01091"/>
    </source>
</evidence>
<organism evidence="10 11">
    <name type="scientific">Ktedonobacter robiniae</name>
    <dbReference type="NCBI Taxonomy" id="2778365"/>
    <lineage>
        <taxon>Bacteria</taxon>
        <taxon>Bacillati</taxon>
        <taxon>Chloroflexota</taxon>
        <taxon>Ktedonobacteria</taxon>
        <taxon>Ktedonobacterales</taxon>
        <taxon>Ktedonobacteraceae</taxon>
        <taxon>Ktedonobacter</taxon>
    </lineage>
</organism>
<feature type="DNA-binding region" description="OmpR/PhoB-type" evidence="7">
    <location>
        <begin position="134"/>
        <end position="232"/>
    </location>
</feature>
<reference evidence="10 11" key="1">
    <citation type="journal article" date="2021" name="Int. J. Syst. Evol. Microbiol.">
        <title>Reticulibacter mediterranei gen. nov., sp. nov., within the new family Reticulibacteraceae fam. nov., and Ktedonospora formicarum gen. nov., sp. nov., Ktedonobacter robiniae sp. nov., Dictyobacter formicarum sp. nov. and Dictyobacter arantiisoli sp. nov., belonging to the class Ktedonobacteria.</title>
        <authorList>
            <person name="Yabe S."/>
            <person name="Zheng Y."/>
            <person name="Wang C.M."/>
            <person name="Sakai Y."/>
            <person name="Abe K."/>
            <person name="Yokota A."/>
            <person name="Donadio S."/>
            <person name="Cavaletti L."/>
            <person name="Monciardini P."/>
        </authorList>
    </citation>
    <scope>NUCLEOTIDE SEQUENCE [LARGE SCALE GENOMIC DNA]</scope>
    <source>
        <strain evidence="10 11">SOSP1-30</strain>
    </source>
</reference>
<evidence type="ECO:0000256" key="2">
    <source>
        <dbReference type="ARBA" id="ARBA00023012"/>
    </source>
</evidence>
<evidence type="ECO:0000256" key="1">
    <source>
        <dbReference type="ARBA" id="ARBA00022553"/>
    </source>
</evidence>
<evidence type="ECO:0000313" key="11">
    <source>
        <dbReference type="Proteomes" id="UP000654345"/>
    </source>
</evidence>
<dbReference type="PANTHER" id="PTHR48111:SF22">
    <property type="entry name" value="REGULATOR OF RPOS"/>
    <property type="match status" value="1"/>
</dbReference>
<dbReference type="PANTHER" id="PTHR48111">
    <property type="entry name" value="REGULATOR OF RPOS"/>
    <property type="match status" value="1"/>
</dbReference>
<name>A0ABQ3UFY8_9CHLR</name>
<evidence type="ECO:0000256" key="6">
    <source>
        <dbReference type="PROSITE-ProRule" id="PRU00169"/>
    </source>
</evidence>
<feature type="domain" description="Response regulatory" evidence="8">
    <location>
        <begin position="10"/>
        <end position="124"/>
    </location>
</feature>
<keyword evidence="4 7" id="KW-0238">DNA-binding</keyword>
<feature type="modified residue" description="4-aspartylphosphate" evidence="6">
    <location>
        <position position="59"/>
    </location>
</feature>
<dbReference type="PROSITE" id="PS50110">
    <property type="entry name" value="RESPONSE_REGULATORY"/>
    <property type="match status" value="1"/>
</dbReference>
<evidence type="ECO:0000259" key="8">
    <source>
        <dbReference type="PROSITE" id="PS50110"/>
    </source>
</evidence>
<keyword evidence="2" id="KW-0902">Two-component regulatory system</keyword>
<dbReference type="InterPro" id="IPR011006">
    <property type="entry name" value="CheY-like_superfamily"/>
</dbReference>